<dbReference type="Gene3D" id="2.40.30.10">
    <property type="entry name" value="Translation factors"/>
    <property type="match status" value="1"/>
</dbReference>
<dbReference type="GO" id="GO:0003924">
    <property type="term" value="F:GTPase activity"/>
    <property type="evidence" value="ECO:0007669"/>
    <property type="project" value="InterPro"/>
</dbReference>
<dbReference type="CDD" id="cd16263">
    <property type="entry name" value="BipA_III"/>
    <property type="match status" value="1"/>
</dbReference>
<protein>
    <recommendedName>
        <fullName evidence="1">Tr-type G domain-containing protein</fullName>
    </recommendedName>
</protein>
<dbReference type="InterPro" id="IPR042116">
    <property type="entry name" value="TypA/BipA_C"/>
</dbReference>
<dbReference type="PANTHER" id="PTHR42908">
    <property type="entry name" value="TRANSLATION ELONGATION FACTOR-RELATED"/>
    <property type="match status" value="1"/>
</dbReference>
<dbReference type="PRINTS" id="PR00315">
    <property type="entry name" value="ELONGATNFCT"/>
</dbReference>
<dbReference type="SUPFAM" id="SSF52540">
    <property type="entry name" value="P-loop containing nucleoside triphosphate hydrolases"/>
    <property type="match status" value="1"/>
</dbReference>
<accession>A0A835JI52</accession>
<dbReference type="InterPro" id="IPR035647">
    <property type="entry name" value="EFG_III/V"/>
</dbReference>
<dbReference type="FunFam" id="3.40.50.300:FF:000463">
    <property type="entry name" value="GTP-binding protein TypA"/>
    <property type="match status" value="1"/>
</dbReference>
<dbReference type="Gene3D" id="2.40.50.250">
    <property type="entry name" value="bipa protein"/>
    <property type="match status" value="3"/>
</dbReference>
<dbReference type="InterPro" id="IPR005225">
    <property type="entry name" value="Small_GTP-bd"/>
</dbReference>
<dbReference type="EMBL" id="JADGMS010000013">
    <property type="protein sequence ID" value="KAF9670708.1"/>
    <property type="molecule type" value="Genomic_DNA"/>
</dbReference>
<dbReference type="InterPro" id="IPR004161">
    <property type="entry name" value="EFTu-like_2"/>
</dbReference>
<dbReference type="CDD" id="cd03691">
    <property type="entry name" value="BipA_TypA_II"/>
    <property type="match status" value="1"/>
</dbReference>
<reference evidence="2 3" key="1">
    <citation type="submission" date="2020-10" db="EMBL/GenBank/DDBJ databases">
        <title>Plant Genome Project.</title>
        <authorList>
            <person name="Zhang R.-G."/>
        </authorList>
    </citation>
    <scope>NUCLEOTIDE SEQUENCE [LARGE SCALE GENOMIC DNA]</scope>
    <source>
        <strain evidence="2">FAFU-HL-1</strain>
        <tissue evidence="2">Leaf</tissue>
    </source>
</reference>
<dbReference type="Pfam" id="PF03144">
    <property type="entry name" value="GTP_EFTU_D2"/>
    <property type="match status" value="1"/>
</dbReference>
<evidence type="ECO:0000313" key="2">
    <source>
        <dbReference type="EMBL" id="KAF9670708.1"/>
    </source>
</evidence>
<name>A0A835JI52_9ROSI</name>
<keyword evidence="3" id="KW-1185">Reference proteome</keyword>
<dbReference type="InterPro" id="IPR048876">
    <property type="entry name" value="BipA_C"/>
</dbReference>
<dbReference type="FunFam" id="3.30.70.240:FF:000002">
    <property type="entry name" value="GTP-binding protein TypA"/>
    <property type="match status" value="1"/>
</dbReference>
<dbReference type="Gene3D" id="3.30.70.240">
    <property type="match status" value="2"/>
</dbReference>
<dbReference type="OrthoDB" id="364892at2759"/>
<dbReference type="CDD" id="cd03710">
    <property type="entry name" value="BipA_TypA_C"/>
    <property type="match status" value="1"/>
</dbReference>
<dbReference type="CDD" id="cd01891">
    <property type="entry name" value="TypA_BipA"/>
    <property type="match status" value="1"/>
</dbReference>
<dbReference type="InterPro" id="IPR000640">
    <property type="entry name" value="EFG_V-like"/>
</dbReference>
<dbReference type="FunFam" id="2.40.30.10:FF:000076">
    <property type="entry name" value="Elongation factor family protein"/>
    <property type="match status" value="1"/>
</dbReference>
<dbReference type="InterPro" id="IPR035651">
    <property type="entry name" value="BipA_V"/>
</dbReference>
<feature type="domain" description="Tr-type G" evidence="1">
    <location>
        <begin position="48"/>
        <end position="252"/>
    </location>
</feature>
<dbReference type="PANTHER" id="PTHR42908:SF8">
    <property type="entry name" value="TR-TYPE G DOMAIN-CONTAINING PROTEIN"/>
    <property type="match status" value="1"/>
</dbReference>
<dbReference type="InterPro" id="IPR047041">
    <property type="entry name" value="BipA_GTP-bd_dom"/>
</dbReference>
<dbReference type="InterPro" id="IPR047042">
    <property type="entry name" value="BipA_II"/>
</dbReference>
<dbReference type="InterPro" id="IPR000795">
    <property type="entry name" value="T_Tr_GTP-bd_dom"/>
</dbReference>
<dbReference type="FunFam" id="3.30.70.870:FF:000003">
    <property type="entry name" value="GTP-binding protein TypA"/>
    <property type="match status" value="1"/>
</dbReference>
<dbReference type="SUPFAM" id="SSF50447">
    <property type="entry name" value="Translation proteins"/>
    <property type="match status" value="1"/>
</dbReference>
<evidence type="ECO:0000313" key="3">
    <source>
        <dbReference type="Proteomes" id="UP000657918"/>
    </source>
</evidence>
<dbReference type="GO" id="GO:0005525">
    <property type="term" value="F:GTP binding"/>
    <property type="evidence" value="ECO:0007669"/>
    <property type="project" value="InterPro"/>
</dbReference>
<dbReference type="Pfam" id="PF00679">
    <property type="entry name" value="EFG_C"/>
    <property type="match status" value="1"/>
</dbReference>
<dbReference type="SUPFAM" id="SSF54980">
    <property type="entry name" value="EF-G C-terminal domain-like"/>
    <property type="match status" value="2"/>
</dbReference>
<dbReference type="Gene3D" id="3.40.50.300">
    <property type="entry name" value="P-loop containing nucleotide triphosphate hydrolases"/>
    <property type="match status" value="1"/>
</dbReference>
<comment type="caution">
    <text evidence="2">The sequence shown here is derived from an EMBL/GenBank/DDBJ whole genome shotgun (WGS) entry which is preliminary data.</text>
</comment>
<gene>
    <name evidence="2" type="ORF">SADUNF_Sadunf13G0096800</name>
</gene>
<dbReference type="InterPro" id="IPR009000">
    <property type="entry name" value="Transl_B-barrel_sf"/>
</dbReference>
<dbReference type="NCBIfam" id="TIGR00231">
    <property type="entry name" value="small_GTP"/>
    <property type="match status" value="1"/>
</dbReference>
<dbReference type="InterPro" id="IPR047043">
    <property type="entry name" value="BipA_III"/>
</dbReference>
<dbReference type="InterPro" id="IPR027417">
    <property type="entry name" value="P-loop_NTPase"/>
</dbReference>
<dbReference type="Gene3D" id="3.30.70.870">
    <property type="entry name" value="Elongation Factor G (Translational Gtpase), domain 3"/>
    <property type="match status" value="2"/>
</dbReference>
<organism evidence="2 3">
    <name type="scientific">Salix dunnii</name>
    <dbReference type="NCBI Taxonomy" id="1413687"/>
    <lineage>
        <taxon>Eukaryota</taxon>
        <taxon>Viridiplantae</taxon>
        <taxon>Streptophyta</taxon>
        <taxon>Embryophyta</taxon>
        <taxon>Tracheophyta</taxon>
        <taxon>Spermatophyta</taxon>
        <taxon>Magnoliopsida</taxon>
        <taxon>eudicotyledons</taxon>
        <taxon>Gunneridae</taxon>
        <taxon>Pentapetalae</taxon>
        <taxon>rosids</taxon>
        <taxon>fabids</taxon>
        <taxon>Malpighiales</taxon>
        <taxon>Salicaceae</taxon>
        <taxon>Saliceae</taxon>
        <taxon>Salix</taxon>
    </lineage>
</organism>
<dbReference type="Proteomes" id="UP000657918">
    <property type="component" value="Unassembled WGS sequence"/>
</dbReference>
<dbReference type="GO" id="GO:1990904">
    <property type="term" value="C:ribonucleoprotein complex"/>
    <property type="evidence" value="ECO:0007669"/>
    <property type="project" value="TreeGrafter"/>
</dbReference>
<proteinExistence type="predicted"/>
<dbReference type="Pfam" id="PF21018">
    <property type="entry name" value="BipA_C"/>
    <property type="match status" value="2"/>
</dbReference>
<sequence>MVAPLLRSLWSTTRKPFSPRATLIPRFFSAASASTATTAAPNPSLDPSRLRNVAVIAHVDHGKTTLMDRLLRQCGADIPHERAMDSISLERERGITIASKVLLVLTVTSISWRDNELNMVDTPGHADFGGEVERVVGMVEGAILVVDAGEGPLAQTKFVLAKALKYGLRPILLLNKVDRPAVSEERCNEVESLVFDLFANLGATEEQLDFPVLYASAKEGWASSSFTKDPPTDVKNMSQLLDAIIRHVPPPNASLDAPFQMLVSMMEKDFYLGRILTGRVFSGAVRVGDRIHGLRSTDSGVTKIEEGKVTKLMKKKGTSMALIDSAGAGDIISMAGMTSPVIGNTVANVEVMTALPTVELDPPTISMTFGVNDSPLAGRDGTHLTGGKIGDRLMAEAETNLAINVLPGIGESYEVQGRGELQLGILIENMRREGFELSVSPPRVMYKTENKEKLEPIEEVTIEINEEHVGLIMEALSHRRAEVLDMGPVPGHVGRTRLSLTCPSRGLVGYRSVFSSDTRGTGFMHRAFLKLATLNSLPVHTNVQDLTIKKFSPSGINLCLNSYAKHRGPLGNVRKGVLVSMGYGTITAYALMSLEPRGILFVTPGMEDISLVNHYVTSPMVLHYLYPENSFGPVGYPRTVAIYRLKLFLKAKACLLTFISFILQTYDGMIVGEHSRDTDLDVNPVRAKELSNMRSAGKDENVKLSPPRLVCNGKIHDLFSLLLTQFGVSYPSSVDMAFCNSSWLGNEQLETNEGIIQMTLEEAIGYVASDELIEVTPKAIRLRKRYLEVNKRKAMSKRLKE</sequence>
<dbReference type="Pfam" id="PF00009">
    <property type="entry name" value="GTP_EFTU"/>
    <property type="match status" value="1"/>
</dbReference>
<dbReference type="PROSITE" id="PS51722">
    <property type="entry name" value="G_TR_2"/>
    <property type="match status" value="1"/>
</dbReference>
<evidence type="ECO:0000259" key="1">
    <source>
        <dbReference type="PROSITE" id="PS51722"/>
    </source>
</evidence>
<dbReference type="AlphaFoldDB" id="A0A835JI52"/>
<dbReference type="GO" id="GO:0005829">
    <property type="term" value="C:cytosol"/>
    <property type="evidence" value="ECO:0007669"/>
    <property type="project" value="TreeGrafter"/>
</dbReference>